<keyword evidence="1" id="KW-0472">Membrane</keyword>
<gene>
    <name evidence="2" type="ORF">D7V94_06415</name>
</gene>
<comment type="caution">
    <text evidence="2">The sequence shown here is derived from an EMBL/GenBank/DDBJ whole genome shotgun (WGS) entry which is preliminary data.</text>
</comment>
<organism evidence="2 3">
    <name type="scientific">Parablautia intestinalis</name>
    <dbReference type="NCBI Taxonomy" id="2320100"/>
    <lineage>
        <taxon>Bacteria</taxon>
        <taxon>Bacillati</taxon>
        <taxon>Bacillota</taxon>
        <taxon>Clostridia</taxon>
        <taxon>Lachnospirales</taxon>
        <taxon>Lachnospiraceae</taxon>
        <taxon>Parablautia</taxon>
    </lineage>
</organism>
<dbReference type="PROSITE" id="PS51257">
    <property type="entry name" value="PROKAR_LIPOPROTEIN"/>
    <property type="match status" value="1"/>
</dbReference>
<evidence type="ECO:0000256" key="1">
    <source>
        <dbReference type="SAM" id="Phobius"/>
    </source>
</evidence>
<feature type="transmembrane region" description="Helical" evidence="1">
    <location>
        <begin position="65"/>
        <end position="83"/>
    </location>
</feature>
<dbReference type="AlphaFoldDB" id="A0A3A9AMS6"/>
<dbReference type="Proteomes" id="UP000280696">
    <property type="component" value="Unassembled WGS sequence"/>
</dbReference>
<accession>A0A3A9AMS6</accession>
<protein>
    <submittedName>
        <fullName evidence="2">DUF2752 domain-containing protein</fullName>
    </submittedName>
</protein>
<keyword evidence="3" id="KW-1185">Reference proteome</keyword>
<dbReference type="OrthoDB" id="9815897at2"/>
<evidence type="ECO:0000313" key="3">
    <source>
        <dbReference type="Proteomes" id="UP000280696"/>
    </source>
</evidence>
<reference evidence="2 3" key="1">
    <citation type="submission" date="2018-09" db="EMBL/GenBank/DDBJ databases">
        <title>Murine metabolic-syndrome-specific gut microbial biobank.</title>
        <authorList>
            <person name="Liu C."/>
        </authorList>
    </citation>
    <scope>NUCLEOTIDE SEQUENCE [LARGE SCALE GENOMIC DNA]</scope>
    <source>
        <strain evidence="2 3">0.1xD8-82</strain>
    </source>
</reference>
<sequence>MVMKSKKGKELCNLLSAIAAVLMVYGLFTVLGIGCPIKFITGISCMGCGMTRAWLSVLCLDFKSAFYYHPGFWIPPLVIIFLYLKNKNNIKKYKLFMFTAIAVFVIIYFVRLIWSDNDIVVFQPENSILSKIIQKFIFL</sequence>
<feature type="transmembrane region" description="Helical" evidence="1">
    <location>
        <begin position="95"/>
        <end position="114"/>
    </location>
</feature>
<feature type="transmembrane region" description="Helical" evidence="1">
    <location>
        <begin position="12"/>
        <end position="34"/>
    </location>
</feature>
<dbReference type="InterPro" id="IPR021215">
    <property type="entry name" value="DUF2752"/>
</dbReference>
<proteinExistence type="predicted"/>
<dbReference type="Pfam" id="PF10825">
    <property type="entry name" value="DUF2752"/>
    <property type="match status" value="1"/>
</dbReference>
<keyword evidence="1" id="KW-1133">Transmembrane helix</keyword>
<keyword evidence="1" id="KW-0812">Transmembrane</keyword>
<dbReference type="EMBL" id="RAYQ01000005">
    <property type="protein sequence ID" value="RKI92314.1"/>
    <property type="molecule type" value="Genomic_DNA"/>
</dbReference>
<evidence type="ECO:0000313" key="2">
    <source>
        <dbReference type="EMBL" id="RKI92314.1"/>
    </source>
</evidence>
<name>A0A3A9AMS6_9FIRM</name>